<feature type="transmembrane region" description="Helical" evidence="1">
    <location>
        <begin position="301"/>
        <end position="323"/>
    </location>
</feature>
<dbReference type="STRING" id="1173027.Mic7113_3719"/>
<dbReference type="PATRIC" id="fig|1173027.3.peg.4092"/>
<proteinExistence type="predicted"/>
<feature type="transmembrane region" description="Helical" evidence="1">
    <location>
        <begin position="402"/>
        <end position="425"/>
    </location>
</feature>
<feature type="transmembrane region" description="Helical" evidence="1">
    <location>
        <begin position="66"/>
        <end position="86"/>
    </location>
</feature>
<keyword evidence="1" id="KW-0472">Membrane</keyword>
<dbReference type="eggNOG" id="COG1668">
    <property type="taxonomic scope" value="Bacteria"/>
</dbReference>
<feature type="transmembrane region" description="Helical" evidence="1">
    <location>
        <begin position="268"/>
        <end position="286"/>
    </location>
</feature>
<accession>K9WI29</accession>
<dbReference type="HOGENOM" id="CLU_031448_0_0_3"/>
<feature type="transmembrane region" description="Helical" evidence="1">
    <location>
        <begin position="472"/>
        <end position="495"/>
    </location>
</feature>
<feature type="transmembrane region" description="Helical" evidence="1">
    <location>
        <begin position="152"/>
        <end position="174"/>
    </location>
</feature>
<keyword evidence="1" id="KW-0812">Transmembrane</keyword>
<keyword evidence="1" id="KW-1133">Transmembrane helix</keyword>
<reference evidence="2 3" key="1">
    <citation type="submission" date="2012-06" db="EMBL/GenBank/DDBJ databases">
        <title>Finished chromosome of genome of Microcoleus sp. PCC 7113.</title>
        <authorList>
            <consortium name="US DOE Joint Genome Institute"/>
            <person name="Gugger M."/>
            <person name="Coursin T."/>
            <person name="Rippka R."/>
            <person name="Tandeau De Marsac N."/>
            <person name="Huntemann M."/>
            <person name="Wei C.-L."/>
            <person name="Han J."/>
            <person name="Detter J.C."/>
            <person name="Han C."/>
            <person name="Tapia R."/>
            <person name="Chen A."/>
            <person name="Kyrpides N."/>
            <person name="Mavromatis K."/>
            <person name="Markowitz V."/>
            <person name="Szeto E."/>
            <person name="Ivanova N."/>
            <person name="Pagani I."/>
            <person name="Pati A."/>
            <person name="Goodwin L."/>
            <person name="Nordberg H.P."/>
            <person name="Cantor M.N."/>
            <person name="Hua S.X."/>
            <person name="Woyke T."/>
            <person name="Kerfeld C.A."/>
        </authorList>
    </citation>
    <scope>NUCLEOTIDE SEQUENCE [LARGE SCALE GENOMIC DNA]</scope>
    <source>
        <strain evidence="2 3">PCC 7113</strain>
    </source>
</reference>
<feature type="transmembrane region" description="Helical" evidence="1">
    <location>
        <begin position="117"/>
        <end position="140"/>
    </location>
</feature>
<evidence type="ECO:0000256" key="1">
    <source>
        <dbReference type="SAM" id="Phobius"/>
    </source>
</evidence>
<feature type="transmembrane region" description="Helical" evidence="1">
    <location>
        <begin position="432"/>
        <end position="452"/>
    </location>
</feature>
<organism evidence="2 3">
    <name type="scientific">Allocoleopsis franciscana PCC 7113</name>
    <dbReference type="NCBI Taxonomy" id="1173027"/>
    <lineage>
        <taxon>Bacteria</taxon>
        <taxon>Bacillati</taxon>
        <taxon>Cyanobacteriota</taxon>
        <taxon>Cyanophyceae</taxon>
        <taxon>Coleofasciculales</taxon>
        <taxon>Coleofasciculaceae</taxon>
        <taxon>Allocoleopsis</taxon>
        <taxon>Allocoleopsis franciscana</taxon>
    </lineage>
</organism>
<sequence>MELKRLNQLGEWNPQLFRELKGQLTTRNLFLGVTISFVCQIFLLLLGSEMVGDSTNSWYVRWESVFIVLNWILPFLLLTCGIYLLMSDLGKEEHRGTLNFIRLSPQSSQSILTGKMLGVPAVLYLGIILALPLHFGSALAGDFPLGWLLEIYLLWGVACGLFYSSAFLMTLLYGAKNGIQALAWSGSLLGFIAGAVYISFINFIFDQSGWSNGLSNWYWFSLPVGSDPQLIFLWMLITLSVATYWIWQSVNRIFRNPNSTLVSKSQSYWLVASIQVWLLGFCVPPLNEFSSDSQIFLDSQVVLGTLTLFVFNPVGFISLGGVLSPRPQALRDWARYRHTSHFTDKGLLNRSLIQDLMWGEKSPALVAIAINFLLTTAIWFPWMVWRLGQVESSQDFTAPSALLGLLLTLNVILIYVAIAQVMVFMSRWKQSAWIVGTVGVLVGGLLAIWVTMGMSLLDMPFLWLLSPLPIVAFTHASATTLFLGFLTQLGILGVLTLQLTRQFRKLGESTSKGLLTQSASLPSRALK</sequence>
<gene>
    <name evidence="2" type="ORF">Mic7113_3719</name>
</gene>
<feature type="transmembrane region" description="Helical" evidence="1">
    <location>
        <begin position="364"/>
        <end position="382"/>
    </location>
</feature>
<dbReference type="OrthoDB" id="458286at2"/>
<keyword evidence="3" id="KW-1185">Reference proteome</keyword>
<dbReference type="AlphaFoldDB" id="K9WI29"/>
<feature type="transmembrane region" description="Helical" evidence="1">
    <location>
        <begin position="181"/>
        <end position="205"/>
    </location>
</feature>
<feature type="transmembrane region" description="Helical" evidence="1">
    <location>
        <begin position="28"/>
        <end position="46"/>
    </location>
</feature>
<name>K9WI29_9CYAN</name>
<dbReference type="EMBL" id="CP003630">
    <property type="protein sequence ID" value="AFZ19439.1"/>
    <property type="molecule type" value="Genomic_DNA"/>
</dbReference>
<protein>
    <submittedName>
        <fullName evidence="2">Uncharacterized protein</fullName>
    </submittedName>
</protein>
<evidence type="ECO:0000313" key="2">
    <source>
        <dbReference type="EMBL" id="AFZ19439.1"/>
    </source>
</evidence>
<dbReference type="KEGG" id="mic:Mic7113_3719"/>
<dbReference type="Proteomes" id="UP000010471">
    <property type="component" value="Chromosome"/>
</dbReference>
<feature type="transmembrane region" description="Helical" evidence="1">
    <location>
        <begin position="229"/>
        <end position="247"/>
    </location>
</feature>
<evidence type="ECO:0000313" key="3">
    <source>
        <dbReference type="Proteomes" id="UP000010471"/>
    </source>
</evidence>
<dbReference type="RefSeq" id="WP_015183580.1">
    <property type="nucleotide sequence ID" value="NC_019738.1"/>
</dbReference>